<evidence type="ECO:0000256" key="2">
    <source>
        <dbReference type="SAM" id="Phobius"/>
    </source>
</evidence>
<dbReference type="KEGG" id="ngr:NAEGRDRAFT_81461"/>
<gene>
    <name evidence="4" type="ORF">NAEGRDRAFT_81461</name>
</gene>
<keyword evidence="2" id="KW-0812">Transmembrane</keyword>
<evidence type="ECO:0000313" key="5">
    <source>
        <dbReference type="Proteomes" id="UP000006671"/>
    </source>
</evidence>
<reference evidence="4 5" key="1">
    <citation type="journal article" date="2010" name="Cell">
        <title>The genome of Naegleria gruberi illuminates early eukaryotic versatility.</title>
        <authorList>
            <person name="Fritz-Laylin L.K."/>
            <person name="Prochnik S.E."/>
            <person name="Ginger M.L."/>
            <person name="Dacks J.B."/>
            <person name="Carpenter M.L."/>
            <person name="Field M.C."/>
            <person name="Kuo A."/>
            <person name="Paredez A."/>
            <person name="Chapman J."/>
            <person name="Pham J."/>
            <person name="Shu S."/>
            <person name="Neupane R."/>
            <person name="Cipriano M."/>
            <person name="Mancuso J."/>
            <person name="Tu H."/>
            <person name="Salamov A."/>
            <person name="Lindquist E."/>
            <person name="Shapiro H."/>
            <person name="Lucas S."/>
            <person name="Grigoriev I.V."/>
            <person name="Cande W.Z."/>
            <person name="Fulton C."/>
            <person name="Rokhsar D.S."/>
            <person name="Dawson S.C."/>
        </authorList>
    </citation>
    <scope>NUCLEOTIDE SEQUENCE [LARGE SCALE GENOMIC DNA]</scope>
    <source>
        <strain evidence="4 5">NEG-M</strain>
    </source>
</reference>
<evidence type="ECO:0000313" key="4">
    <source>
        <dbReference type="EMBL" id="EFC38797.1"/>
    </source>
</evidence>
<feature type="domain" description="RING-type" evidence="3">
    <location>
        <begin position="59"/>
        <end position="102"/>
    </location>
</feature>
<keyword evidence="1" id="KW-0862">Zinc</keyword>
<dbReference type="RefSeq" id="XP_002671541.1">
    <property type="nucleotide sequence ID" value="XM_002671495.1"/>
</dbReference>
<organism evidence="5">
    <name type="scientific">Naegleria gruberi</name>
    <name type="common">Amoeba</name>
    <dbReference type="NCBI Taxonomy" id="5762"/>
    <lineage>
        <taxon>Eukaryota</taxon>
        <taxon>Discoba</taxon>
        <taxon>Heterolobosea</taxon>
        <taxon>Tetramitia</taxon>
        <taxon>Eutetramitia</taxon>
        <taxon>Vahlkampfiidae</taxon>
        <taxon>Naegleria</taxon>
    </lineage>
</organism>
<dbReference type="InParanoid" id="D2VWA4"/>
<dbReference type="AlphaFoldDB" id="D2VWA4"/>
<keyword evidence="1" id="KW-0863">Zinc-finger</keyword>
<keyword evidence="5" id="KW-1185">Reference proteome</keyword>
<name>D2VWA4_NAEGR</name>
<accession>D2VWA4</accession>
<dbReference type="InterPro" id="IPR001841">
    <property type="entry name" value="Znf_RING"/>
</dbReference>
<proteinExistence type="predicted"/>
<dbReference type="InterPro" id="IPR013083">
    <property type="entry name" value="Znf_RING/FYVE/PHD"/>
</dbReference>
<protein>
    <submittedName>
        <fullName evidence="4">RING-finger domain-containing protein</fullName>
    </submittedName>
</protein>
<dbReference type="Pfam" id="PF14634">
    <property type="entry name" value="zf-RING_5"/>
    <property type="match status" value="1"/>
</dbReference>
<dbReference type="Gene3D" id="3.30.40.10">
    <property type="entry name" value="Zinc/RING finger domain, C3HC4 (zinc finger)"/>
    <property type="match status" value="1"/>
</dbReference>
<feature type="transmembrane region" description="Helical" evidence="2">
    <location>
        <begin position="120"/>
        <end position="141"/>
    </location>
</feature>
<dbReference type="SMART" id="SM00184">
    <property type="entry name" value="RING"/>
    <property type="match status" value="1"/>
</dbReference>
<dbReference type="Proteomes" id="UP000006671">
    <property type="component" value="Unassembled WGS sequence"/>
</dbReference>
<dbReference type="PROSITE" id="PS50089">
    <property type="entry name" value="ZF_RING_2"/>
    <property type="match status" value="1"/>
</dbReference>
<dbReference type="VEuPathDB" id="AmoebaDB:NAEGRDRAFT_81461"/>
<dbReference type="GeneID" id="8858862"/>
<keyword evidence="2" id="KW-0472">Membrane</keyword>
<dbReference type="SUPFAM" id="SSF57850">
    <property type="entry name" value="RING/U-box"/>
    <property type="match status" value="1"/>
</dbReference>
<dbReference type="OrthoDB" id="8062037at2759"/>
<sequence>MSNTLTITEPVVYNSKQLNVLREIVLKLKKEDPSQTNIDFGDKEQVSKMLKNYSKECHCPICLEGVLEEGGNRILACKHFIHDNCLDQLTEIHGKNTKCPICVQPVFPKKENNKKQEQKLGTVFFTSSFFLITGTCIAYIVNTLNQPNLVTEIVNSSTSSQIVESCANLSLDIDYKSFTDCIKLDGFSGNCYSTFL</sequence>
<evidence type="ECO:0000259" key="3">
    <source>
        <dbReference type="PROSITE" id="PS50089"/>
    </source>
</evidence>
<dbReference type="CDD" id="cd16448">
    <property type="entry name" value="RING-H2"/>
    <property type="match status" value="1"/>
</dbReference>
<keyword evidence="1" id="KW-0479">Metal-binding</keyword>
<dbReference type="EMBL" id="GG738904">
    <property type="protein sequence ID" value="EFC38797.1"/>
    <property type="molecule type" value="Genomic_DNA"/>
</dbReference>
<evidence type="ECO:0000256" key="1">
    <source>
        <dbReference type="PROSITE-ProRule" id="PRU00175"/>
    </source>
</evidence>
<dbReference type="GO" id="GO:0008270">
    <property type="term" value="F:zinc ion binding"/>
    <property type="evidence" value="ECO:0007669"/>
    <property type="project" value="UniProtKB-KW"/>
</dbReference>
<keyword evidence="2" id="KW-1133">Transmembrane helix</keyword>